<evidence type="ECO:0000313" key="2">
    <source>
        <dbReference type="EMBL" id="CAB3777568.1"/>
    </source>
</evidence>
<dbReference type="InterPro" id="IPR020845">
    <property type="entry name" value="AMP-binding_CS"/>
</dbReference>
<evidence type="ECO:0000313" key="3">
    <source>
        <dbReference type="Proteomes" id="UP000494119"/>
    </source>
</evidence>
<gene>
    <name evidence="2" type="primary">menE_1</name>
    <name evidence="2" type="ORF">LMG28688_00388</name>
</gene>
<evidence type="ECO:0000259" key="1">
    <source>
        <dbReference type="Pfam" id="PF00501"/>
    </source>
</evidence>
<dbReference type="Proteomes" id="UP000494119">
    <property type="component" value="Unassembled WGS sequence"/>
</dbReference>
<proteinExistence type="predicted"/>
<accession>A0A6J5FFW9</accession>
<sequence>MPHPTLENTPVPRYRPVEMPGWRTDVRALADGTLLLSSPPAPAVPQNGFVDFAAWWARERGTAPAFSERDAAGEWRSITWAALWTQVRAVAVALLNLGLGPQRPLMLLSGNSIEQALLLLAAEYAGVPTAPVSPAYSKAGRDFVRLKSVFDHVRPAALFVQDRAAFDAAVTAITAPGAPELPVIAVSGATDDRLAWSTLASTELTPARAAVLASARAAIQPTDTVRMLFTSGSTGAPKAVPMSYGNLKDATAYFAYLFSPLAVPQPVYLDWMPWHHTMGGVLSFGRAMVTGGSHFIDDGLPQPGRFERTLRNLQDVSPTTFSSAPAAFAMLAQALERDETLARKLFSRLVSFGYGGASLPRDVWERIQRVAARTVGERIAFRTSLGATETNGMGTYLAAPSDILGNIGVPGPGIEVKLVPLAGDDGRYEIRIRGGSIFGGYLDAPALNAGAFDDERYFRFGDAVRLADPGDPAKGLLYAGRISEDFKLMNGTWVRVGQVRLALLDRCSPLLTDAVICGHDRDYVAALAWPNVAALRRLAPELGELDTATLVRHPLVVAALAERLRAQPETGASLFIGRVLLMAEPPSIEANEIADKGYVNQAACRARRADLIEVLFEDGPAAHVACAR</sequence>
<reference evidence="2 3" key="1">
    <citation type="submission" date="2020-04" db="EMBL/GenBank/DDBJ databases">
        <authorList>
            <person name="De Canck E."/>
        </authorList>
    </citation>
    <scope>NUCLEOTIDE SEQUENCE [LARGE SCALE GENOMIC DNA]</scope>
    <source>
        <strain evidence="2 3">LMG 28688</strain>
    </source>
</reference>
<dbReference type="PANTHER" id="PTHR24096">
    <property type="entry name" value="LONG-CHAIN-FATTY-ACID--COA LIGASE"/>
    <property type="match status" value="1"/>
</dbReference>
<dbReference type="InterPro" id="IPR000873">
    <property type="entry name" value="AMP-dep_synth/lig_dom"/>
</dbReference>
<dbReference type="EC" id="6.2.1.26" evidence="2"/>
<protein>
    <submittedName>
        <fullName evidence="2">2-succinylbenzoate--CoA ligase</fullName>
        <ecNumber evidence="2">6.2.1.26</ecNumber>
    </submittedName>
</protein>
<dbReference type="SUPFAM" id="SSF56801">
    <property type="entry name" value="Acetyl-CoA synthetase-like"/>
    <property type="match status" value="1"/>
</dbReference>
<dbReference type="Gene3D" id="3.40.50.12780">
    <property type="entry name" value="N-terminal domain of ligase-like"/>
    <property type="match status" value="1"/>
</dbReference>
<dbReference type="InterPro" id="IPR042099">
    <property type="entry name" value="ANL_N_sf"/>
</dbReference>
<dbReference type="EMBL" id="CADIKL010000002">
    <property type="protein sequence ID" value="CAB3777568.1"/>
    <property type="molecule type" value="Genomic_DNA"/>
</dbReference>
<feature type="domain" description="AMP-dependent synthetase/ligase" evidence="1">
    <location>
        <begin position="55"/>
        <end position="442"/>
    </location>
</feature>
<dbReference type="Pfam" id="PF00501">
    <property type="entry name" value="AMP-binding"/>
    <property type="match status" value="1"/>
</dbReference>
<keyword evidence="2" id="KW-0436">Ligase</keyword>
<keyword evidence="3" id="KW-1185">Reference proteome</keyword>
<dbReference type="GO" id="GO:0008756">
    <property type="term" value="F:o-succinylbenzoate-CoA ligase activity"/>
    <property type="evidence" value="ECO:0007669"/>
    <property type="project" value="UniProtKB-EC"/>
</dbReference>
<organism evidence="2 3">
    <name type="scientific">Paraburkholderia caffeinitolerans</name>
    <dbReference type="NCBI Taxonomy" id="1723730"/>
    <lineage>
        <taxon>Bacteria</taxon>
        <taxon>Pseudomonadati</taxon>
        <taxon>Pseudomonadota</taxon>
        <taxon>Betaproteobacteria</taxon>
        <taxon>Burkholderiales</taxon>
        <taxon>Burkholderiaceae</taxon>
        <taxon>Paraburkholderia</taxon>
    </lineage>
</organism>
<dbReference type="PANTHER" id="PTHR24096:SF420">
    <property type="entry name" value="LONG-CHAIN-FATTY-ACID--COA LIGASE-RELATED"/>
    <property type="match status" value="1"/>
</dbReference>
<name>A0A6J5FFW9_9BURK</name>
<dbReference type="AlphaFoldDB" id="A0A6J5FFW9"/>
<dbReference type="PROSITE" id="PS00455">
    <property type="entry name" value="AMP_BINDING"/>
    <property type="match status" value="1"/>
</dbReference>